<gene>
    <name evidence="1" type="ORF">AVEN_203219_1</name>
</gene>
<dbReference type="AlphaFoldDB" id="A0A4Y2F0I2"/>
<organism evidence="1 2">
    <name type="scientific">Araneus ventricosus</name>
    <name type="common">Orbweaver spider</name>
    <name type="synonym">Epeira ventricosa</name>
    <dbReference type="NCBI Taxonomy" id="182803"/>
    <lineage>
        <taxon>Eukaryota</taxon>
        <taxon>Metazoa</taxon>
        <taxon>Ecdysozoa</taxon>
        <taxon>Arthropoda</taxon>
        <taxon>Chelicerata</taxon>
        <taxon>Arachnida</taxon>
        <taxon>Araneae</taxon>
        <taxon>Araneomorphae</taxon>
        <taxon>Entelegynae</taxon>
        <taxon>Araneoidea</taxon>
        <taxon>Araneidae</taxon>
        <taxon>Araneus</taxon>
    </lineage>
</organism>
<dbReference type="EMBL" id="BGPR01000774">
    <property type="protein sequence ID" value="GBM35052.1"/>
    <property type="molecule type" value="Genomic_DNA"/>
</dbReference>
<protein>
    <submittedName>
        <fullName evidence="1">Uncharacterized protein</fullName>
    </submittedName>
</protein>
<name>A0A4Y2F0I2_ARAVE</name>
<reference evidence="1 2" key="1">
    <citation type="journal article" date="2019" name="Sci. Rep.">
        <title>Orb-weaving spider Araneus ventricosus genome elucidates the spidroin gene catalogue.</title>
        <authorList>
            <person name="Kono N."/>
            <person name="Nakamura H."/>
            <person name="Ohtoshi R."/>
            <person name="Moran D.A.P."/>
            <person name="Shinohara A."/>
            <person name="Yoshida Y."/>
            <person name="Fujiwara M."/>
            <person name="Mori M."/>
            <person name="Tomita M."/>
            <person name="Arakawa K."/>
        </authorList>
    </citation>
    <scope>NUCLEOTIDE SEQUENCE [LARGE SCALE GENOMIC DNA]</scope>
</reference>
<sequence>MSTEVLSFIVPRRDMNRLRSLREWLSLFPFVGYVVETPTFVRCPEEECFSHLIEILGNWSRVALTGTCSSLLKGVNAKDNVDQEKVGEARR</sequence>
<proteinExistence type="predicted"/>
<keyword evidence="2" id="KW-1185">Reference proteome</keyword>
<accession>A0A4Y2F0I2</accession>
<evidence type="ECO:0000313" key="2">
    <source>
        <dbReference type="Proteomes" id="UP000499080"/>
    </source>
</evidence>
<dbReference type="Proteomes" id="UP000499080">
    <property type="component" value="Unassembled WGS sequence"/>
</dbReference>
<evidence type="ECO:0000313" key="1">
    <source>
        <dbReference type="EMBL" id="GBM35052.1"/>
    </source>
</evidence>
<comment type="caution">
    <text evidence="1">The sequence shown here is derived from an EMBL/GenBank/DDBJ whole genome shotgun (WGS) entry which is preliminary data.</text>
</comment>